<comment type="catalytic activity">
    <reaction evidence="10">
        <text>adenosine + phosphate = alpha-D-ribose 1-phosphate + adenine</text>
        <dbReference type="Rhea" id="RHEA:27642"/>
        <dbReference type="ChEBI" id="CHEBI:16335"/>
        <dbReference type="ChEBI" id="CHEBI:16708"/>
        <dbReference type="ChEBI" id="CHEBI:43474"/>
        <dbReference type="ChEBI" id="CHEBI:57720"/>
        <dbReference type="EC" id="2.4.2.1"/>
    </reaction>
    <physiologicalReaction direction="left-to-right" evidence="10">
        <dbReference type="Rhea" id="RHEA:27643"/>
    </physiologicalReaction>
</comment>
<comment type="caution">
    <text evidence="13">The sequence shown here is derived from an EMBL/GenBank/DDBJ whole genome shotgun (WGS) entry which is preliminary data.</text>
</comment>
<keyword evidence="7" id="KW-0378">Hydrolase</keyword>
<comment type="cofactor">
    <cofactor evidence="2">
        <name>Zn(2+)</name>
        <dbReference type="ChEBI" id="CHEBI:29105"/>
    </cofactor>
</comment>
<reference evidence="14" key="1">
    <citation type="journal article" date="2019" name="Int. J. Syst. Evol. Microbiol.">
        <title>The Global Catalogue of Microorganisms (GCM) 10K type strain sequencing project: providing services to taxonomists for standard genome sequencing and annotation.</title>
        <authorList>
            <consortium name="The Broad Institute Genomics Platform"/>
            <consortium name="The Broad Institute Genome Sequencing Center for Infectious Disease"/>
            <person name="Wu L."/>
            <person name="Ma J."/>
        </authorList>
    </citation>
    <scope>NUCLEOTIDE SEQUENCE [LARGE SCALE GENOMIC DNA]</scope>
    <source>
        <strain evidence="14">CCUG 42001</strain>
    </source>
</reference>
<dbReference type="EMBL" id="JBHSTQ010000002">
    <property type="protein sequence ID" value="MFC6385564.1"/>
    <property type="molecule type" value="Genomic_DNA"/>
</dbReference>
<comment type="catalytic activity">
    <reaction evidence="1">
        <text>inosine + phosphate = alpha-D-ribose 1-phosphate + hypoxanthine</text>
        <dbReference type="Rhea" id="RHEA:27646"/>
        <dbReference type="ChEBI" id="CHEBI:17368"/>
        <dbReference type="ChEBI" id="CHEBI:17596"/>
        <dbReference type="ChEBI" id="CHEBI:43474"/>
        <dbReference type="ChEBI" id="CHEBI:57720"/>
        <dbReference type="EC" id="2.4.2.1"/>
    </reaction>
    <physiologicalReaction direction="left-to-right" evidence="1">
        <dbReference type="Rhea" id="RHEA:27647"/>
    </physiologicalReaction>
</comment>
<keyword evidence="5" id="KW-0808">Transferase</keyword>
<evidence type="ECO:0000256" key="10">
    <source>
        <dbReference type="ARBA" id="ARBA00048968"/>
    </source>
</evidence>
<name>A0ABW1WEH5_9BACL</name>
<evidence type="ECO:0000256" key="5">
    <source>
        <dbReference type="ARBA" id="ARBA00022679"/>
    </source>
</evidence>
<evidence type="ECO:0000256" key="3">
    <source>
        <dbReference type="ARBA" id="ARBA00003215"/>
    </source>
</evidence>
<dbReference type="SUPFAM" id="SSF64438">
    <property type="entry name" value="CNF1/YfiH-like putative cysteine hydrolases"/>
    <property type="match status" value="1"/>
</dbReference>
<evidence type="ECO:0000256" key="4">
    <source>
        <dbReference type="ARBA" id="ARBA00007353"/>
    </source>
</evidence>
<evidence type="ECO:0000256" key="6">
    <source>
        <dbReference type="ARBA" id="ARBA00022723"/>
    </source>
</evidence>
<dbReference type="InterPro" id="IPR038371">
    <property type="entry name" value="Cu_polyphenol_OxRdtase_sf"/>
</dbReference>
<evidence type="ECO:0000313" key="13">
    <source>
        <dbReference type="EMBL" id="MFC6385564.1"/>
    </source>
</evidence>
<dbReference type="CDD" id="cd16833">
    <property type="entry name" value="YfiH"/>
    <property type="match status" value="1"/>
</dbReference>
<dbReference type="PANTHER" id="PTHR30616:SF2">
    <property type="entry name" value="PURINE NUCLEOSIDE PHOSPHORYLASE LACC1"/>
    <property type="match status" value="1"/>
</dbReference>
<dbReference type="InterPro" id="IPR011324">
    <property type="entry name" value="Cytotoxic_necrot_fac-like_cat"/>
</dbReference>
<comment type="function">
    <text evidence="3">Purine nucleoside enzyme that catalyzes the phosphorolysis of adenosine and inosine nucleosides, yielding D-ribose 1-phosphate and the respective free bases, adenine and hypoxanthine. Also catalyzes the phosphorolysis of S-methyl-5'-thioadenosine into adenine and S-methyl-5-thio-alpha-D-ribose 1-phosphate. Also has adenosine deaminase activity.</text>
</comment>
<dbReference type="RefSeq" id="WP_253051997.1">
    <property type="nucleotide sequence ID" value="NZ_JAMXWN010000001.1"/>
</dbReference>
<organism evidence="13 14">
    <name type="scientific">Sporolactobacillus kofuensis</name>
    <dbReference type="NCBI Taxonomy" id="269672"/>
    <lineage>
        <taxon>Bacteria</taxon>
        <taxon>Bacillati</taxon>
        <taxon>Bacillota</taxon>
        <taxon>Bacilli</taxon>
        <taxon>Bacillales</taxon>
        <taxon>Sporolactobacillaceae</taxon>
        <taxon>Sporolactobacillus</taxon>
    </lineage>
</organism>
<evidence type="ECO:0000256" key="7">
    <source>
        <dbReference type="ARBA" id="ARBA00022801"/>
    </source>
</evidence>
<dbReference type="PANTHER" id="PTHR30616">
    <property type="entry name" value="UNCHARACTERIZED PROTEIN YFIH"/>
    <property type="match status" value="1"/>
</dbReference>
<sequence length="272" mass="29974">MDEPFSFRNGSLLMMNALKTSAHEICSGFTMRNGGTSTAPFSSMNLGLHVGDDPEHVLENRQRIADQTSFPLDHWICAEQVHGTNIARVTKEHAGAGSQSLETTIKGVDGLFTTEPGLFLALCFADCVPIYYWASNPDVIAIMHAGWRGTVAGGAVRMVEKVKQELALSPESLHVVIGPSIGASDYEVDQKVINEVSKLDQSLWKQSVKDVGDGHYLLNLQMLNKNILIAGGVPEKQIQVTRYRTFDHPDLFFSFRQDQGKTGRMMGYIGMK</sequence>
<dbReference type="Pfam" id="PF02578">
    <property type="entry name" value="Cu-oxidase_4"/>
    <property type="match status" value="1"/>
</dbReference>
<dbReference type="Gene3D" id="3.60.140.10">
    <property type="entry name" value="CNF1/YfiH-like putative cysteine hydrolases"/>
    <property type="match status" value="1"/>
</dbReference>
<dbReference type="NCBIfam" id="TIGR00726">
    <property type="entry name" value="peptidoglycan editing factor PgeF"/>
    <property type="match status" value="1"/>
</dbReference>
<evidence type="ECO:0000256" key="2">
    <source>
        <dbReference type="ARBA" id="ARBA00001947"/>
    </source>
</evidence>
<evidence type="ECO:0000313" key="14">
    <source>
        <dbReference type="Proteomes" id="UP001596267"/>
    </source>
</evidence>
<proteinExistence type="inferred from homology"/>
<keyword evidence="6" id="KW-0479">Metal-binding</keyword>
<protein>
    <recommendedName>
        <fullName evidence="12">Purine nucleoside phosphorylase</fullName>
    </recommendedName>
</protein>
<comment type="catalytic activity">
    <reaction evidence="9">
        <text>adenosine + H2O + H(+) = inosine + NH4(+)</text>
        <dbReference type="Rhea" id="RHEA:24408"/>
        <dbReference type="ChEBI" id="CHEBI:15377"/>
        <dbReference type="ChEBI" id="CHEBI:15378"/>
        <dbReference type="ChEBI" id="CHEBI:16335"/>
        <dbReference type="ChEBI" id="CHEBI:17596"/>
        <dbReference type="ChEBI" id="CHEBI:28938"/>
        <dbReference type="EC" id="3.5.4.4"/>
    </reaction>
    <physiologicalReaction direction="left-to-right" evidence="9">
        <dbReference type="Rhea" id="RHEA:24409"/>
    </physiologicalReaction>
</comment>
<keyword evidence="8" id="KW-0862">Zinc</keyword>
<evidence type="ECO:0000256" key="12">
    <source>
        <dbReference type="RuleBase" id="RU361274"/>
    </source>
</evidence>
<evidence type="ECO:0000256" key="8">
    <source>
        <dbReference type="ARBA" id="ARBA00022833"/>
    </source>
</evidence>
<dbReference type="InterPro" id="IPR003730">
    <property type="entry name" value="Cu_polyphenol_OxRdtase"/>
</dbReference>
<keyword evidence="14" id="KW-1185">Reference proteome</keyword>
<gene>
    <name evidence="13" type="primary">pgeF</name>
    <name evidence="13" type="ORF">ACFP7A_03025</name>
</gene>
<accession>A0ABW1WEH5</accession>
<comment type="similarity">
    <text evidence="4 12">Belongs to the purine nucleoside phosphorylase YfiH/LACC1 family.</text>
</comment>
<evidence type="ECO:0000256" key="9">
    <source>
        <dbReference type="ARBA" id="ARBA00047989"/>
    </source>
</evidence>
<evidence type="ECO:0000256" key="11">
    <source>
        <dbReference type="ARBA" id="ARBA00049893"/>
    </source>
</evidence>
<comment type="catalytic activity">
    <reaction evidence="11">
        <text>S-methyl-5'-thioadenosine + phosphate = 5-(methylsulfanyl)-alpha-D-ribose 1-phosphate + adenine</text>
        <dbReference type="Rhea" id="RHEA:11852"/>
        <dbReference type="ChEBI" id="CHEBI:16708"/>
        <dbReference type="ChEBI" id="CHEBI:17509"/>
        <dbReference type="ChEBI" id="CHEBI:43474"/>
        <dbReference type="ChEBI" id="CHEBI:58533"/>
        <dbReference type="EC" id="2.4.2.28"/>
    </reaction>
    <physiologicalReaction direction="left-to-right" evidence="11">
        <dbReference type="Rhea" id="RHEA:11853"/>
    </physiologicalReaction>
</comment>
<dbReference type="Proteomes" id="UP001596267">
    <property type="component" value="Unassembled WGS sequence"/>
</dbReference>
<evidence type="ECO:0000256" key="1">
    <source>
        <dbReference type="ARBA" id="ARBA00000553"/>
    </source>
</evidence>